<dbReference type="AlphaFoldDB" id="M3I8T6"/>
<protein>
    <submittedName>
        <fullName evidence="1">Uncharacterized protein</fullName>
    </submittedName>
</protein>
<reference evidence="1 2" key="1">
    <citation type="submission" date="2013-02" db="EMBL/GenBank/DDBJ databases">
        <authorList>
            <person name="Harkins D.M."/>
            <person name="Durkin A.S."/>
            <person name="Brinkac L.M."/>
            <person name="Haft D.H."/>
            <person name="Selengut J.D."/>
            <person name="Sanka R."/>
            <person name="DePew J."/>
            <person name="Purushe J."/>
            <person name="Tulsiani S.M."/>
            <person name="Graham G.C."/>
            <person name="Burns M.-A."/>
            <person name="Dohnt M.F."/>
            <person name="Smythe L.D."/>
            <person name="McKay D.B."/>
            <person name="Craig S.B."/>
            <person name="Vinetz J.M."/>
            <person name="Sutton G.G."/>
            <person name="Nierman W.C."/>
            <person name="Fouts D.E."/>
        </authorList>
    </citation>
    <scope>NUCLEOTIDE SEQUENCE [LARGE SCALE GENOMIC DNA]</scope>
    <source>
        <strain evidence="1 2">LT2186</strain>
    </source>
</reference>
<accession>M3I8T6</accession>
<dbReference type="BioCyc" id="LINT1001599:G11K9-1724-MONOMER"/>
<dbReference type="EMBL" id="AFME02000112">
    <property type="protein sequence ID" value="EMG12247.1"/>
    <property type="molecule type" value="Genomic_DNA"/>
</dbReference>
<sequence length="64" mass="7520">MVFYILFLYFCNRFSETGLSASVNKLKMWRNVGIFFFANLLTPRRSLSLCLEGILEIVYSKNLM</sequence>
<proteinExistence type="predicted"/>
<evidence type="ECO:0000313" key="2">
    <source>
        <dbReference type="Proteomes" id="UP000011776"/>
    </source>
</evidence>
<dbReference type="Proteomes" id="UP000011776">
    <property type="component" value="Unassembled WGS sequence"/>
</dbReference>
<comment type="caution">
    <text evidence="1">The sequence shown here is derived from an EMBL/GenBank/DDBJ whole genome shotgun (WGS) entry which is preliminary data.</text>
</comment>
<gene>
    <name evidence="1" type="ORF">LEP1GSC151_1308</name>
</gene>
<name>M3I8T6_LEPIR</name>
<organism evidence="1 2">
    <name type="scientific">Leptospira interrogans serovar Grippotyphosa str. LT2186</name>
    <dbReference type="NCBI Taxonomy" id="1001599"/>
    <lineage>
        <taxon>Bacteria</taxon>
        <taxon>Pseudomonadati</taxon>
        <taxon>Spirochaetota</taxon>
        <taxon>Spirochaetia</taxon>
        <taxon>Leptospirales</taxon>
        <taxon>Leptospiraceae</taxon>
        <taxon>Leptospira</taxon>
    </lineage>
</organism>
<evidence type="ECO:0000313" key="1">
    <source>
        <dbReference type="EMBL" id="EMG12247.1"/>
    </source>
</evidence>